<comment type="caution">
    <text evidence="2">The sequence shown here is derived from an EMBL/GenBank/DDBJ whole genome shotgun (WGS) entry which is preliminary data.</text>
</comment>
<evidence type="ECO:0000313" key="3">
    <source>
        <dbReference type="Proteomes" id="UP000642070"/>
    </source>
</evidence>
<dbReference type="AlphaFoldDB" id="A0A917UCQ3"/>
<organism evidence="2 3">
    <name type="scientific">Dactylosporangium sucinum</name>
    <dbReference type="NCBI Taxonomy" id="1424081"/>
    <lineage>
        <taxon>Bacteria</taxon>
        <taxon>Bacillati</taxon>
        <taxon>Actinomycetota</taxon>
        <taxon>Actinomycetes</taxon>
        <taxon>Micromonosporales</taxon>
        <taxon>Micromonosporaceae</taxon>
        <taxon>Dactylosporangium</taxon>
    </lineage>
</organism>
<feature type="region of interest" description="Disordered" evidence="1">
    <location>
        <begin position="73"/>
        <end position="109"/>
    </location>
</feature>
<proteinExistence type="predicted"/>
<evidence type="ECO:0000313" key="2">
    <source>
        <dbReference type="EMBL" id="GGM81278.1"/>
    </source>
</evidence>
<dbReference type="EMBL" id="BMPI01000086">
    <property type="protein sequence ID" value="GGM81278.1"/>
    <property type="molecule type" value="Genomic_DNA"/>
</dbReference>
<reference evidence="2" key="2">
    <citation type="submission" date="2020-09" db="EMBL/GenBank/DDBJ databases">
        <authorList>
            <person name="Sun Q."/>
            <person name="Ohkuma M."/>
        </authorList>
    </citation>
    <scope>NUCLEOTIDE SEQUENCE</scope>
    <source>
        <strain evidence="2">JCM 19831</strain>
    </source>
</reference>
<protein>
    <submittedName>
        <fullName evidence="2">Uncharacterized protein</fullName>
    </submittedName>
</protein>
<sequence length="109" mass="11235">MHGVGAADRGRGGLGEAEVAQLAGLHEFADGAGDVLDRHVGVDAVLLEQVDGASLQSAQRRVSDPFDLLGTAVKPTEGPFSMRHPKVTPRSTAPRSTPIMASRSPGLGP</sequence>
<gene>
    <name evidence="2" type="ORF">GCM10007977_098350</name>
</gene>
<reference evidence="2" key="1">
    <citation type="journal article" date="2014" name="Int. J. Syst. Evol. Microbiol.">
        <title>Complete genome sequence of Corynebacterium casei LMG S-19264T (=DSM 44701T), isolated from a smear-ripened cheese.</title>
        <authorList>
            <consortium name="US DOE Joint Genome Institute (JGI-PGF)"/>
            <person name="Walter F."/>
            <person name="Albersmeier A."/>
            <person name="Kalinowski J."/>
            <person name="Ruckert C."/>
        </authorList>
    </citation>
    <scope>NUCLEOTIDE SEQUENCE</scope>
    <source>
        <strain evidence="2">JCM 19831</strain>
    </source>
</reference>
<keyword evidence="3" id="KW-1185">Reference proteome</keyword>
<accession>A0A917UCQ3</accession>
<dbReference type="Proteomes" id="UP000642070">
    <property type="component" value="Unassembled WGS sequence"/>
</dbReference>
<evidence type="ECO:0000256" key="1">
    <source>
        <dbReference type="SAM" id="MobiDB-lite"/>
    </source>
</evidence>
<name>A0A917UCQ3_9ACTN</name>